<protein>
    <recommendedName>
        <fullName evidence="8">Type II secretion system protein GspF domain-containing protein</fullName>
    </recommendedName>
</protein>
<dbReference type="GO" id="GO:0005886">
    <property type="term" value="C:plasma membrane"/>
    <property type="evidence" value="ECO:0007669"/>
    <property type="project" value="UniProtKB-SubCell"/>
</dbReference>
<dbReference type="Proteomes" id="UP000248066">
    <property type="component" value="Unassembled WGS sequence"/>
</dbReference>
<evidence type="ECO:0000256" key="3">
    <source>
        <dbReference type="ARBA" id="ARBA00022475"/>
    </source>
</evidence>
<evidence type="ECO:0000256" key="4">
    <source>
        <dbReference type="ARBA" id="ARBA00022692"/>
    </source>
</evidence>
<feature type="transmembrane region" description="Helical" evidence="7">
    <location>
        <begin position="113"/>
        <end position="136"/>
    </location>
</feature>
<gene>
    <name evidence="9" type="ORF">CR205_08520</name>
</gene>
<feature type="transmembrane region" description="Helical" evidence="7">
    <location>
        <begin position="316"/>
        <end position="337"/>
    </location>
</feature>
<name>A0A2W0HF32_9BACI</name>
<reference evidence="9 10" key="1">
    <citation type="submission" date="2017-10" db="EMBL/GenBank/DDBJ databases">
        <title>Bacillus sp. nov., a halophilic bacterium isolated from a Yangshapao Lake.</title>
        <authorList>
            <person name="Wang H."/>
        </authorList>
    </citation>
    <scope>NUCLEOTIDE SEQUENCE [LARGE SCALE GENOMIC DNA]</scope>
    <source>
        <strain evidence="9 10">YSP-3</strain>
    </source>
</reference>
<sequence>MFRRKHPFKNDRERGEWFKQIASLTGEGYPLREALDILRRYYTGATANMIDSLIVSLRQGHSFSVSLLRFGFPKEVSNYLNIMEKHGDFHAGLHTAAELCSTRHQIREEAGKVLRYPVLMFVCLLVLVTLVLHTIIPQFYQFFSQTGAELPFISRMLFSLLTIINLPASVIALLVLLLTIKAAKHAPLKVKLYLITGTPLIQSYARMIFTYFFVCQIAPMLNNGLSMNDSLQMIRRDSMFAVFQQEAAILHQGMQQGISLSEMITERPVFDPQLSTIVALGEERGCTAEELSRYSRFLKERITYRIGQLLFRLQPILYAVIGILLLIVFVSLMMPVFQLTNLW</sequence>
<evidence type="ECO:0000256" key="5">
    <source>
        <dbReference type="ARBA" id="ARBA00022989"/>
    </source>
</evidence>
<feature type="domain" description="Type II secretion system protein GspF" evidence="8">
    <location>
        <begin position="17"/>
        <end position="137"/>
    </location>
</feature>
<evidence type="ECO:0000256" key="1">
    <source>
        <dbReference type="ARBA" id="ARBA00004651"/>
    </source>
</evidence>
<feature type="transmembrane region" description="Helical" evidence="7">
    <location>
        <begin position="156"/>
        <end position="180"/>
    </location>
</feature>
<dbReference type="InterPro" id="IPR018076">
    <property type="entry name" value="T2SS_GspF_dom"/>
</dbReference>
<evidence type="ECO:0000259" key="8">
    <source>
        <dbReference type="Pfam" id="PF00482"/>
    </source>
</evidence>
<comment type="caution">
    <text evidence="9">The sequence shown here is derived from an EMBL/GenBank/DDBJ whole genome shotgun (WGS) entry which is preliminary data.</text>
</comment>
<keyword evidence="10" id="KW-1185">Reference proteome</keyword>
<evidence type="ECO:0000313" key="10">
    <source>
        <dbReference type="Proteomes" id="UP000248066"/>
    </source>
</evidence>
<dbReference type="PRINTS" id="PR00812">
    <property type="entry name" value="BCTERIALGSPF"/>
</dbReference>
<keyword evidence="5 7" id="KW-1133">Transmembrane helix</keyword>
<keyword evidence="3" id="KW-1003">Cell membrane</keyword>
<keyword evidence="4 7" id="KW-0812">Transmembrane</keyword>
<organism evidence="9 10">
    <name type="scientific">Alteribacter lacisalsi</name>
    <dbReference type="NCBI Taxonomy" id="2045244"/>
    <lineage>
        <taxon>Bacteria</taxon>
        <taxon>Bacillati</taxon>
        <taxon>Bacillota</taxon>
        <taxon>Bacilli</taxon>
        <taxon>Bacillales</taxon>
        <taxon>Bacillaceae</taxon>
        <taxon>Alteribacter</taxon>
    </lineage>
</organism>
<dbReference type="AlphaFoldDB" id="A0A2W0HF32"/>
<dbReference type="InterPro" id="IPR003004">
    <property type="entry name" value="GspF/PilC"/>
</dbReference>
<dbReference type="OrthoDB" id="1638902at2"/>
<comment type="similarity">
    <text evidence="2">Belongs to the GSP F family.</text>
</comment>
<proteinExistence type="inferred from homology"/>
<evidence type="ECO:0000313" key="9">
    <source>
        <dbReference type="EMBL" id="PYZ98610.1"/>
    </source>
</evidence>
<feature type="domain" description="Type II secretion system protein GspF" evidence="8">
    <location>
        <begin position="213"/>
        <end position="335"/>
    </location>
</feature>
<comment type="subcellular location">
    <subcellularLocation>
        <location evidence="1">Cell membrane</location>
        <topology evidence="1">Multi-pass membrane protein</topology>
    </subcellularLocation>
</comment>
<evidence type="ECO:0000256" key="7">
    <source>
        <dbReference type="SAM" id="Phobius"/>
    </source>
</evidence>
<dbReference type="EMBL" id="PDOF01000001">
    <property type="protein sequence ID" value="PYZ98610.1"/>
    <property type="molecule type" value="Genomic_DNA"/>
</dbReference>
<keyword evidence="6 7" id="KW-0472">Membrane</keyword>
<dbReference type="PANTHER" id="PTHR30012">
    <property type="entry name" value="GENERAL SECRETION PATHWAY PROTEIN"/>
    <property type="match status" value="1"/>
</dbReference>
<accession>A0A2W0HF32</accession>
<evidence type="ECO:0000256" key="6">
    <source>
        <dbReference type="ARBA" id="ARBA00023136"/>
    </source>
</evidence>
<dbReference type="InterPro" id="IPR042094">
    <property type="entry name" value="T2SS_GspF_sf"/>
</dbReference>
<dbReference type="Pfam" id="PF00482">
    <property type="entry name" value="T2SSF"/>
    <property type="match status" value="2"/>
</dbReference>
<dbReference type="RefSeq" id="WP_110518650.1">
    <property type="nucleotide sequence ID" value="NZ_PDOF01000001.1"/>
</dbReference>
<evidence type="ECO:0000256" key="2">
    <source>
        <dbReference type="ARBA" id="ARBA00005745"/>
    </source>
</evidence>
<dbReference type="PANTHER" id="PTHR30012:SF0">
    <property type="entry name" value="TYPE II SECRETION SYSTEM PROTEIN F-RELATED"/>
    <property type="match status" value="1"/>
</dbReference>
<dbReference type="Gene3D" id="1.20.81.30">
    <property type="entry name" value="Type II secretion system (T2SS), domain F"/>
    <property type="match status" value="2"/>
</dbReference>